<dbReference type="SUPFAM" id="SSF88723">
    <property type="entry name" value="PIN domain-like"/>
    <property type="match status" value="1"/>
</dbReference>
<gene>
    <name evidence="2" type="ORF">SBA1_560016</name>
</gene>
<dbReference type="Gene3D" id="3.40.50.1010">
    <property type="entry name" value="5'-nuclease"/>
    <property type="match status" value="1"/>
</dbReference>
<protein>
    <recommendedName>
        <fullName evidence="1">PIN domain-containing protein</fullName>
    </recommendedName>
</protein>
<evidence type="ECO:0000313" key="3">
    <source>
        <dbReference type="Proteomes" id="UP000238701"/>
    </source>
</evidence>
<feature type="domain" description="PIN" evidence="1">
    <location>
        <begin position="4"/>
        <end position="117"/>
    </location>
</feature>
<dbReference type="InterPro" id="IPR002716">
    <property type="entry name" value="PIN_dom"/>
</dbReference>
<dbReference type="PANTHER" id="PTHR36173">
    <property type="entry name" value="RIBONUCLEASE VAPC16-RELATED"/>
    <property type="match status" value="1"/>
</dbReference>
<organism evidence="2 3">
    <name type="scientific">Candidatus Sulfotelmatobacter kueseliae</name>
    <dbReference type="NCBI Taxonomy" id="2042962"/>
    <lineage>
        <taxon>Bacteria</taxon>
        <taxon>Pseudomonadati</taxon>
        <taxon>Acidobacteriota</taxon>
        <taxon>Terriglobia</taxon>
        <taxon>Terriglobales</taxon>
        <taxon>Candidatus Korobacteraceae</taxon>
        <taxon>Candidatus Sulfotelmatobacter</taxon>
    </lineage>
</organism>
<name>A0A2U3KZU7_9BACT</name>
<dbReference type="EMBL" id="OMOD01000151">
    <property type="protein sequence ID" value="SPF45148.1"/>
    <property type="molecule type" value="Genomic_DNA"/>
</dbReference>
<dbReference type="PANTHER" id="PTHR36173:SF1">
    <property type="entry name" value="RIBONUCLEASE VAPC22"/>
    <property type="match status" value="1"/>
</dbReference>
<accession>A0A2U3KZU7</accession>
<dbReference type="InterPro" id="IPR052919">
    <property type="entry name" value="TA_system_RNase"/>
</dbReference>
<evidence type="ECO:0000259" key="1">
    <source>
        <dbReference type="Pfam" id="PF01850"/>
    </source>
</evidence>
<dbReference type="InterPro" id="IPR041705">
    <property type="entry name" value="PIN_Sll0205"/>
</dbReference>
<reference evidence="3" key="1">
    <citation type="submission" date="2018-02" db="EMBL/GenBank/DDBJ databases">
        <authorList>
            <person name="Hausmann B."/>
        </authorList>
    </citation>
    <scope>NUCLEOTIDE SEQUENCE [LARGE SCALE GENOMIC DNA]</scope>
    <source>
        <strain evidence="3">Peat soil MAG SbA1</strain>
    </source>
</reference>
<proteinExistence type="predicted"/>
<dbReference type="InterPro" id="IPR029060">
    <property type="entry name" value="PIN-like_dom_sf"/>
</dbReference>
<dbReference type="AlphaFoldDB" id="A0A2U3KZU7"/>
<dbReference type="Proteomes" id="UP000238701">
    <property type="component" value="Unassembled WGS sequence"/>
</dbReference>
<evidence type="ECO:0000313" key="2">
    <source>
        <dbReference type="EMBL" id="SPF45148.1"/>
    </source>
</evidence>
<dbReference type="Pfam" id="PF01850">
    <property type="entry name" value="PIN"/>
    <property type="match status" value="1"/>
</dbReference>
<dbReference type="CDD" id="cd09872">
    <property type="entry name" value="PIN_Sll0205-like"/>
    <property type="match status" value="1"/>
</dbReference>
<sequence>MRLLLDTHIWLWSLIEPARLGKRTREELLDPKNELWISPISTWEALTLQDKGRVYLAADVNEWITQNTVPFREAPLTHEIAVAAHLLRLSQRDPADRFLAATAKVLGLTLVTADAGLLGLGEIATLANR</sequence>